<gene>
    <name evidence="2" type="ORF">F0U44_08450</name>
</gene>
<dbReference type="InterPro" id="IPR016032">
    <property type="entry name" value="Sig_transdc_resp-reg_C-effctor"/>
</dbReference>
<comment type="caution">
    <text evidence="2">The sequence shown here is derived from an EMBL/GenBank/DDBJ whole genome shotgun (WGS) entry which is preliminary data.</text>
</comment>
<dbReference type="InterPro" id="IPR036388">
    <property type="entry name" value="WH-like_DNA-bd_sf"/>
</dbReference>
<dbReference type="SMART" id="SM00421">
    <property type="entry name" value="HTH_LUXR"/>
    <property type="match status" value="1"/>
</dbReference>
<dbReference type="InterPro" id="IPR051797">
    <property type="entry name" value="TrmB-like"/>
</dbReference>
<keyword evidence="3" id="KW-1185">Reference proteome</keyword>
<name>A0A5B1LFH8_9ACTN</name>
<dbReference type="RefSeq" id="WP_149727871.1">
    <property type="nucleotide sequence ID" value="NZ_VUJV01000003.1"/>
</dbReference>
<dbReference type="SUPFAM" id="SSF46894">
    <property type="entry name" value="C-terminal effector domain of the bipartite response regulators"/>
    <property type="match status" value="1"/>
</dbReference>
<dbReference type="PANTHER" id="PTHR34293:SF1">
    <property type="entry name" value="HTH-TYPE TRANSCRIPTIONAL REGULATOR TRMBL2"/>
    <property type="match status" value="1"/>
</dbReference>
<organism evidence="2 3">
    <name type="scientific">Nocardioides humilatus</name>
    <dbReference type="NCBI Taxonomy" id="2607660"/>
    <lineage>
        <taxon>Bacteria</taxon>
        <taxon>Bacillati</taxon>
        <taxon>Actinomycetota</taxon>
        <taxon>Actinomycetes</taxon>
        <taxon>Propionibacteriales</taxon>
        <taxon>Nocardioidaceae</taxon>
        <taxon>Nocardioides</taxon>
    </lineage>
</organism>
<dbReference type="GO" id="GO:0006355">
    <property type="term" value="P:regulation of DNA-templated transcription"/>
    <property type="evidence" value="ECO:0007669"/>
    <property type="project" value="InterPro"/>
</dbReference>
<protein>
    <submittedName>
        <fullName evidence="2">Helix-turn-helix domain-containing protein</fullName>
    </submittedName>
</protein>
<proteinExistence type="predicted"/>
<accession>A0A5B1LFH8</accession>
<dbReference type="Gene3D" id="3.30.870.10">
    <property type="entry name" value="Endonuclease Chain A"/>
    <property type="match status" value="1"/>
</dbReference>
<evidence type="ECO:0000313" key="2">
    <source>
        <dbReference type="EMBL" id="KAA1418530.1"/>
    </source>
</evidence>
<dbReference type="InterPro" id="IPR000792">
    <property type="entry name" value="Tscrpt_reg_LuxR_C"/>
</dbReference>
<reference evidence="2 3" key="2">
    <citation type="submission" date="2019-09" db="EMBL/GenBank/DDBJ databases">
        <authorList>
            <person name="Jin C."/>
        </authorList>
    </citation>
    <scope>NUCLEOTIDE SEQUENCE [LARGE SCALE GENOMIC DNA]</scope>
    <source>
        <strain evidence="2 3">BN130099</strain>
    </source>
</reference>
<dbReference type="AlphaFoldDB" id="A0A5B1LFH8"/>
<evidence type="ECO:0000259" key="1">
    <source>
        <dbReference type="SMART" id="SM00421"/>
    </source>
</evidence>
<reference evidence="2 3" key="1">
    <citation type="submission" date="2019-09" db="EMBL/GenBank/DDBJ databases">
        <title>Nocardioides panacisoli sp. nov., isolated from the soil of a ginseng field.</title>
        <authorList>
            <person name="Cho C."/>
        </authorList>
    </citation>
    <scope>NUCLEOTIDE SEQUENCE [LARGE SCALE GENOMIC DNA]</scope>
    <source>
        <strain evidence="2 3">BN130099</strain>
    </source>
</reference>
<sequence>MLESLGIAPDVEAVYRAVIAAPATTVALLGESLGITASEVEAALATLGEVGLVLAADDGSIHGAPPAVALGALITEQHQGLRLAEQALATLAEQHRSAIAGQGISDLIEVVTGPDGIRHRFQQVQHAAAEQLRMFVTAPFIVVRPGENAAETAAVDRGVRVRVVIEQAVLAEPGATAEAILSIERGLEVRVVDRLPMKLVLADDDLALVPLEVAPGGEPGAVLLQRSGLLSALDALFEAVWQRGYPLALPGLADDGGPDPEGEDLSPVDRQVLALLLAGLTDQAAANQLGISLRSLQRRLRHLQDLAGVDSRMQLGWYAARHDWA</sequence>
<dbReference type="PANTHER" id="PTHR34293">
    <property type="entry name" value="HTH-TYPE TRANSCRIPTIONAL REGULATOR TRMBL2"/>
    <property type="match status" value="1"/>
</dbReference>
<dbReference type="Gene3D" id="1.10.10.10">
    <property type="entry name" value="Winged helix-like DNA-binding domain superfamily/Winged helix DNA-binding domain"/>
    <property type="match status" value="1"/>
</dbReference>
<dbReference type="EMBL" id="VUJV01000003">
    <property type="protein sequence ID" value="KAA1418530.1"/>
    <property type="molecule type" value="Genomic_DNA"/>
</dbReference>
<feature type="domain" description="HTH luxR-type" evidence="1">
    <location>
        <begin position="262"/>
        <end position="319"/>
    </location>
</feature>
<dbReference type="GO" id="GO:0003677">
    <property type="term" value="F:DNA binding"/>
    <property type="evidence" value="ECO:0007669"/>
    <property type="project" value="InterPro"/>
</dbReference>
<dbReference type="Proteomes" id="UP000325003">
    <property type="component" value="Unassembled WGS sequence"/>
</dbReference>
<evidence type="ECO:0000313" key="3">
    <source>
        <dbReference type="Proteomes" id="UP000325003"/>
    </source>
</evidence>